<accession>A0A5N1J3I0</accession>
<evidence type="ECO:0000256" key="1">
    <source>
        <dbReference type="SAM" id="MobiDB-lite"/>
    </source>
</evidence>
<evidence type="ECO:0000313" key="2">
    <source>
        <dbReference type="EMBL" id="KAA9341092.1"/>
    </source>
</evidence>
<name>A0A5N1J3I0_9BACT</name>
<sequence>MLARDQPTQLANDQHSHDSQSATGDLCSPLCSCDCCGTVLDQPHTLPHTFQEWQSVAQAVPTLTVPALPSVVLTTWQPPQLS</sequence>
<reference evidence="2 3" key="1">
    <citation type="submission" date="2019-09" db="EMBL/GenBank/DDBJ databases">
        <title>Genome Sequence of Larkinella sp MA1.</title>
        <authorList>
            <person name="Srinivasan S."/>
        </authorList>
    </citation>
    <scope>NUCLEOTIDE SEQUENCE [LARGE SCALE GENOMIC DNA]</scope>
    <source>
        <strain evidence="2 3">MA1</strain>
    </source>
</reference>
<proteinExistence type="predicted"/>
<dbReference type="EMBL" id="VTWS01000013">
    <property type="protein sequence ID" value="KAA9341092.1"/>
    <property type="molecule type" value="Genomic_DNA"/>
</dbReference>
<evidence type="ECO:0000313" key="3">
    <source>
        <dbReference type="Proteomes" id="UP000326344"/>
    </source>
</evidence>
<feature type="compositionally biased region" description="Polar residues" evidence="1">
    <location>
        <begin position="1"/>
        <end position="23"/>
    </location>
</feature>
<organism evidence="2 3">
    <name type="scientific">Larkinella humicola</name>
    <dbReference type="NCBI Taxonomy" id="2607654"/>
    <lineage>
        <taxon>Bacteria</taxon>
        <taxon>Pseudomonadati</taxon>
        <taxon>Bacteroidota</taxon>
        <taxon>Cytophagia</taxon>
        <taxon>Cytophagales</taxon>
        <taxon>Spirosomataceae</taxon>
        <taxon>Larkinella</taxon>
    </lineage>
</organism>
<protein>
    <submittedName>
        <fullName evidence="2">Uncharacterized protein</fullName>
    </submittedName>
</protein>
<dbReference type="Proteomes" id="UP000326344">
    <property type="component" value="Unassembled WGS sequence"/>
</dbReference>
<keyword evidence="3" id="KW-1185">Reference proteome</keyword>
<comment type="caution">
    <text evidence="2">The sequence shown here is derived from an EMBL/GenBank/DDBJ whole genome shotgun (WGS) entry which is preliminary data.</text>
</comment>
<feature type="region of interest" description="Disordered" evidence="1">
    <location>
        <begin position="1"/>
        <end position="25"/>
    </location>
</feature>
<dbReference type="AlphaFoldDB" id="A0A5N1J3I0"/>
<gene>
    <name evidence="2" type="ORF">F0P93_30070</name>
</gene>